<sequence length="511" mass="56329">MPHEQKARDVLWVRERIRELDEQGQGRFRLEPGTPGWEGLEGLPPFGDSRAAEGDDLRGRPSDQSVSGANRAYRGKPRDVVVPYVLSGEEVFVRVDLRPQKKGVLRGWPEVVLVSHGDRVAPRCKHFGVCGGCMLQHAAYELQLAYKEDKVRRLLIAQGISDAVVHPIRGMAHPWGYRNKMEFTFRPDGIPGLHARGMYREVLPLSECHIAHPDIDRVREVVGLWARERGLPGYDKDRHAGLLRHLVVRKAFATGELLVALVATEAPDGYASSLTELGAELRRTFPGLRGLLWAENRSLSDAVQVERLHVLEGRPYIEELLGGFRYRLELETFFQTNPLQAEALVSTALAYVREALDPAAKALVVDLYSGVGTFTLPLARVAERAVGIEVVSASVEAARRNAAQNAVTNVEFRRADAGEGLGQLLREWGRTPSLLLLDPPRAGAGTRTVRAVLAAAPDAIVYVSCNPATFAEDAARFTVGGYALVSVTPVDMFPHTPHVELVALFRRARVA</sequence>
<dbReference type="Pfam" id="PF05958">
    <property type="entry name" value="tRNA_U5-meth_tr"/>
    <property type="match status" value="1"/>
</dbReference>
<dbReference type="InterPro" id="IPR010280">
    <property type="entry name" value="U5_MeTrfase_fam"/>
</dbReference>
<organism evidence="7 8">
    <name type="scientific">Brockia lithotrophica</name>
    <dbReference type="NCBI Taxonomy" id="933949"/>
    <lineage>
        <taxon>Bacteria</taxon>
        <taxon>Bacillati</taxon>
        <taxon>Bacillota</taxon>
        <taxon>Bacilli</taxon>
        <taxon>Bacillales</taxon>
        <taxon>Bacillales Family X. Incertae Sedis</taxon>
        <taxon>Brockia</taxon>
    </lineage>
</organism>
<protein>
    <submittedName>
        <fullName evidence="7">RNA methyltransferase, TrmA family</fullName>
    </submittedName>
</protein>
<keyword evidence="1 4" id="KW-0489">Methyltransferase</keyword>
<dbReference type="AlphaFoldDB" id="A0A2T5G7R0"/>
<comment type="similarity">
    <text evidence="4">Belongs to the class I-like SAM-binding methyltransferase superfamily. RNA M5U methyltransferase family.</text>
</comment>
<feature type="region of interest" description="Disordered" evidence="6">
    <location>
        <begin position="24"/>
        <end position="72"/>
    </location>
</feature>
<evidence type="ECO:0000313" key="7">
    <source>
        <dbReference type="EMBL" id="PTQ52198.1"/>
    </source>
</evidence>
<reference evidence="7 8" key="1">
    <citation type="submission" date="2017-08" db="EMBL/GenBank/DDBJ databases">
        <title>Burning lignite coal seam in the remote Altai Mountains harbors a hydrogen-driven thermophilic microbial community.</title>
        <authorList>
            <person name="Kadnikov V.V."/>
            <person name="Mardanov A.V."/>
            <person name="Ivasenko D."/>
            <person name="Beletsky A.V."/>
            <person name="Karnachuk O.V."/>
            <person name="Ravin N.V."/>
        </authorList>
    </citation>
    <scope>NUCLEOTIDE SEQUENCE [LARGE SCALE GENOMIC DNA]</scope>
    <source>
        <strain evidence="7">AL31</strain>
    </source>
</reference>
<evidence type="ECO:0000313" key="8">
    <source>
        <dbReference type="Proteomes" id="UP000244016"/>
    </source>
</evidence>
<evidence type="ECO:0000256" key="2">
    <source>
        <dbReference type="ARBA" id="ARBA00022679"/>
    </source>
</evidence>
<dbReference type="InterPro" id="IPR030391">
    <property type="entry name" value="MeTrfase_TrmA_CS"/>
</dbReference>
<feature type="binding site" evidence="4">
    <location>
        <position position="368"/>
    </location>
    <ligand>
        <name>S-adenosyl-L-methionine</name>
        <dbReference type="ChEBI" id="CHEBI:59789"/>
    </ligand>
</feature>
<feature type="binding site" evidence="4">
    <location>
        <position position="438"/>
    </location>
    <ligand>
        <name>S-adenosyl-L-methionine</name>
        <dbReference type="ChEBI" id="CHEBI:59789"/>
    </ligand>
</feature>
<evidence type="ECO:0000256" key="3">
    <source>
        <dbReference type="ARBA" id="ARBA00022691"/>
    </source>
</evidence>
<dbReference type="PROSITE" id="PS01231">
    <property type="entry name" value="TRMA_2"/>
    <property type="match status" value="1"/>
</dbReference>
<feature type="active site" description="Nucleophile" evidence="4">
    <location>
        <position position="465"/>
    </location>
</feature>
<dbReference type="PROSITE" id="PS51687">
    <property type="entry name" value="SAM_MT_RNA_M5U"/>
    <property type="match status" value="1"/>
</dbReference>
<dbReference type="PANTHER" id="PTHR11061">
    <property type="entry name" value="RNA M5U METHYLTRANSFERASE"/>
    <property type="match status" value="1"/>
</dbReference>
<keyword evidence="3 4" id="KW-0949">S-adenosyl-L-methionine</keyword>
<dbReference type="GO" id="GO:0070475">
    <property type="term" value="P:rRNA base methylation"/>
    <property type="evidence" value="ECO:0007669"/>
    <property type="project" value="TreeGrafter"/>
</dbReference>
<dbReference type="Gene3D" id="2.40.50.1070">
    <property type="match status" value="1"/>
</dbReference>
<proteinExistence type="inferred from homology"/>
<comment type="caution">
    <text evidence="7">The sequence shown here is derived from an EMBL/GenBank/DDBJ whole genome shotgun (WGS) entry which is preliminary data.</text>
</comment>
<dbReference type="InterPro" id="IPR030390">
    <property type="entry name" value="MeTrfase_TrmA_AS"/>
</dbReference>
<dbReference type="NCBIfam" id="TIGR00479">
    <property type="entry name" value="rumA"/>
    <property type="match status" value="1"/>
</dbReference>
<gene>
    <name evidence="7" type="ORF">BLITH_1165</name>
</gene>
<dbReference type="Gene3D" id="3.40.50.150">
    <property type="entry name" value="Vaccinia Virus protein VP39"/>
    <property type="match status" value="1"/>
</dbReference>
<dbReference type="PANTHER" id="PTHR11061:SF30">
    <property type="entry name" value="TRNA (URACIL(54)-C(5))-METHYLTRANSFERASE"/>
    <property type="match status" value="1"/>
</dbReference>
<keyword evidence="2 4" id="KW-0808">Transferase</keyword>
<dbReference type="InterPro" id="IPR012340">
    <property type="entry name" value="NA-bd_OB-fold"/>
</dbReference>
<evidence type="ECO:0000256" key="4">
    <source>
        <dbReference type="PROSITE-ProRule" id="PRU01024"/>
    </source>
</evidence>
<feature type="binding site" evidence="4">
    <location>
        <position position="335"/>
    </location>
    <ligand>
        <name>S-adenosyl-L-methionine</name>
        <dbReference type="ChEBI" id="CHEBI:59789"/>
    </ligand>
</feature>
<dbReference type="EMBL" id="PEBW01000003">
    <property type="protein sequence ID" value="PTQ52198.1"/>
    <property type="molecule type" value="Genomic_DNA"/>
</dbReference>
<dbReference type="InterPro" id="IPR029063">
    <property type="entry name" value="SAM-dependent_MTases_sf"/>
</dbReference>
<feature type="compositionally biased region" description="Basic and acidic residues" evidence="6">
    <location>
        <begin position="50"/>
        <end position="61"/>
    </location>
</feature>
<dbReference type="SUPFAM" id="SSF53335">
    <property type="entry name" value="S-adenosyl-L-methionine-dependent methyltransferases"/>
    <property type="match status" value="1"/>
</dbReference>
<evidence type="ECO:0000256" key="1">
    <source>
        <dbReference type="ARBA" id="ARBA00022603"/>
    </source>
</evidence>
<evidence type="ECO:0000256" key="5">
    <source>
        <dbReference type="PROSITE-ProRule" id="PRU10015"/>
    </source>
</evidence>
<accession>A0A2T5G7R0</accession>
<dbReference type="Gene3D" id="2.40.50.140">
    <property type="entry name" value="Nucleic acid-binding proteins"/>
    <property type="match status" value="1"/>
</dbReference>
<dbReference type="GO" id="GO:0070041">
    <property type="term" value="F:rRNA (uridine-C5-)-methyltransferase activity"/>
    <property type="evidence" value="ECO:0007669"/>
    <property type="project" value="TreeGrafter"/>
</dbReference>
<name>A0A2T5G7R0_9BACL</name>
<dbReference type="CDD" id="cd02440">
    <property type="entry name" value="AdoMet_MTases"/>
    <property type="match status" value="1"/>
</dbReference>
<feature type="active site" evidence="5">
    <location>
        <position position="465"/>
    </location>
</feature>
<evidence type="ECO:0000256" key="6">
    <source>
        <dbReference type="SAM" id="MobiDB-lite"/>
    </source>
</evidence>
<dbReference type="Proteomes" id="UP000244016">
    <property type="component" value="Unassembled WGS sequence"/>
</dbReference>
<feature type="binding site" evidence="4">
    <location>
        <position position="389"/>
    </location>
    <ligand>
        <name>S-adenosyl-L-methionine</name>
        <dbReference type="ChEBI" id="CHEBI:59789"/>
    </ligand>
</feature>
<dbReference type="PROSITE" id="PS01230">
    <property type="entry name" value="TRMA_1"/>
    <property type="match status" value="1"/>
</dbReference>